<evidence type="ECO:0000256" key="1">
    <source>
        <dbReference type="SAM" id="MobiDB-lite"/>
    </source>
</evidence>
<keyword evidence="2" id="KW-1133">Transmembrane helix</keyword>
<evidence type="ECO:0000313" key="3">
    <source>
        <dbReference type="EMBL" id="KAK0393818.1"/>
    </source>
</evidence>
<proteinExistence type="predicted"/>
<reference evidence="3" key="1">
    <citation type="submission" date="2023-06" db="EMBL/GenBank/DDBJ databases">
        <title>Genomic analysis of the entomopathogenic nematode Steinernema hermaphroditum.</title>
        <authorList>
            <person name="Schwarz E.M."/>
            <person name="Heppert J.K."/>
            <person name="Baniya A."/>
            <person name="Schwartz H.T."/>
            <person name="Tan C.-H."/>
            <person name="Antoshechkin I."/>
            <person name="Sternberg P.W."/>
            <person name="Goodrich-Blair H."/>
            <person name="Dillman A.R."/>
        </authorList>
    </citation>
    <scope>NUCLEOTIDE SEQUENCE</scope>
    <source>
        <strain evidence="3">PS9179</strain>
        <tissue evidence="3">Whole animal</tissue>
    </source>
</reference>
<evidence type="ECO:0000313" key="4">
    <source>
        <dbReference type="Proteomes" id="UP001175271"/>
    </source>
</evidence>
<dbReference type="Proteomes" id="UP001175271">
    <property type="component" value="Unassembled WGS sequence"/>
</dbReference>
<protein>
    <submittedName>
        <fullName evidence="3">Uncharacterized protein</fullName>
    </submittedName>
</protein>
<keyword evidence="2" id="KW-0472">Membrane</keyword>
<keyword evidence="2" id="KW-0812">Transmembrane</keyword>
<comment type="caution">
    <text evidence="3">The sequence shown here is derived from an EMBL/GenBank/DDBJ whole genome shotgun (WGS) entry which is preliminary data.</text>
</comment>
<organism evidence="3 4">
    <name type="scientific">Steinernema hermaphroditum</name>
    <dbReference type="NCBI Taxonomy" id="289476"/>
    <lineage>
        <taxon>Eukaryota</taxon>
        <taxon>Metazoa</taxon>
        <taxon>Ecdysozoa</taxon>
        <taxon>Nematoda</taxon>
        <taxon>Chromadorea</taxon>
        <taxon>Rhabditida</taxon>
        <taxon>Tylenchina</taxon>
        <taxon>Panagrolaimomorpha</taxon>
        <taxon>Strongyloidoidea</taxon>
        <taxon>Steinernematidae</taxon>
        <taxon>Steinernema</taxon>
    </lineage>
</organism>
<accession>A0AA39GUI6</accession>
<dbReference type="AlphaFoldDB" id="A0AA39GUI6"/>
<dbReference type="EMBL" id="JAUCMV010000005">
    <property type="protein sequence ID" value="KAK0393818.1"/>
    <property type="molecule type" value="Genomic_DNA"/>
</dbReference>
<sequence length="161" mass="18021">MRSPTPDALADARCARRRPTRSPTPDALPDALADARCARRRPMRSPTPDAISTLFNYFRRRSYQLLSNLFVSVTAACAIANIVKSSLGLNKMLVDDARCARRRPMRSPTPDALPDARRVRRCRTRSPMPDAFADAGRLFLLLLGVLASRGLRRSDVLLFIR</sequence>
<feature type="transmembrane region" description="Helical" evidence="2">
    <location>
        <begin position="65"/>
        <end position="83"/>
    </location>
</feature>
<gene>
    <name evidence="3" type="ORF">QR680_000419</name>
</gene>
<feature type="region of interest" description="Disordered" evidence="1">
    <location>
        <begin position="1"/>
        <end position="30"/>
    </location>
</feature>
<keyword evidence="4" id="KW-1185">Reference proteome</keyword>
<name>A0AA39GUI6_9BILA</name>
<evidence type="ECO:0000256" key="2">
    <source>
        <dbReference type="SAM" id="Phobius"/>
    </source>
</evidence>